<accession>A0A9X1RWC9</accession>
<dbReference type="GO" id="GO:0003677">
    <property type="term" value="F:DNA binding"/>
    <property type="evidence" value="ECO:0007669"/>
    <property type="project" value="InterPro"/>
</dbReference>
<name>A0A9X1RWC9_9FLAO</name>
<dbReference type="NCBIfam" id="TIGR01764">
    <property type="entry name" value="excise"/>
    <property type="match status" value="1"/>
</dbReference>
<dbReference type="RefSeq" id="WP_229340699.1">
    <property type="nucleotide sequence ID" value="NZ_JAJBZG010000005.1"/>
</dbReference>
<comment type="caution">
    <text evidence="2">The sequence shown here is derived from an EMBL/GenBank/DDBJ whole genome shotgun (WGS) entry which is preliminary data.</text>
</comment>
<reference evidence="2" key="1">
    <citation type="submission" date="2021-10" db="EMBL/GenBank/DDBJ databases">
        <title>Gramella sp. ASW11-100T, isolated from marine sediment.</title>
        <authorList>
            <person name="Xia C."/>
        </authorList>
    </citation>
    <scope>NUCLEOTIDE SEQUENCE</scope>
    <source>
        <strain evidence="2">ASW11-100</strain>
    </source>
</reference>
<gene>
    <name evidence="2" type="ORF">LGQ90_10010</name>
</gene>
<evidence type="ECO:0000313" key="2">
    <source>
        <dbReference type="EMBL" id="MCB7481593.1"/>
    </source>
</evidence>
<feature type="domain" description="Helix-turn-helix" evidence="1">
    <location>
        <begin position="6"/>
        <end position="54"/>
    </location>
</feature>
<dbReference type="InterPro" id="IPR038148">
    <property type="entry name" value="Tn1545/Tn916_Xis"/>
</dbReference>
<evidence type="ECO:0000259" key="1">
    <source>
        <dbReference type="Pfam" id="PF12728"/>
    </source>
</evidence>
<evidence type="ECO:0000313" key="3">
    <source>
        <dbReference type="Proteomes" id="UP001139414"/>
    </source>
</evidence>
<keyword evidence="3" id="KW-1185">Reference proteome</keyword>
<dbReference type="AlphaFoldDB" id="A0A9X1RWC9"/>
<dbReference type="Pfam" id="PF12728">
    <property type="entry name" value="HTH_17"/>
    <property type="match status" value="1"/>
</dbReference>
<dbReference type="Gene3D" id="3.90.105.50">
    <property type="match status" value="1"/>
</dbReference>
<proteinExistence type="predicted"/>
<sequence length="59" mass="6919">MANKEVLTLEEACQYTGISRNYMYKLTSMNKIPYAKPRGKSIYFERTKLNAWLLGNLKQ</sequence>
<dbReference type="InterPro" id="IPR010093">
    <property type="entry name" value="SinI_DNA-bd"/>
</dbReference>
<dbReference type="Proteomes" id="UP001139414">
    <property type="component" value="Unassembled WGS sequence"/>
</dbReference>
<dbReference type="InterPro" id="IPR041657">
    <property type="entry name" value="HTH_17"/>
</dbReference>
<dbReference type="EMBL" id="JAJBZG010000005">
    <property type="protein sequence ID" value="MCB7481593.1"/>
    <property type="molecule type" value="Genomic_DNA"/>
</dbReference>
<organism evidence="2 3">
    <name type="scientific">Christiangramia sediminis</name>
    <dbReference type="NCBI Taxonomy" id="2881336"/>
    <lineage>
        <taxon>Bacteria</taxon>
        <taxon>Pseudomonadati</taxon>
        <taxon>Bacteroidota</taxon>
        <taxon>Flavobacteriia</taxon>
        <taxon>Flavobacteriales</taxon>
        <taxon>Flavobacteriaceae</taxon>
        <taxon>Christiangramia</taxon>
    </lineage>
</organism>
<protein>
    <submittedName>
        <fullName evidence="2">Helix-turn-helix domain-containing protein</fullName>
    </submittedName>
</protein>